<evidence type="ECO:0000259" key="1">
    <source>
        <dbReference type="Pfam" id="PF03724"/>
    </source>
</evidence>
<name>A0A1Y5RT37_9RHOB</name>
<dbReference type="RefSeq" id="WP_085794327.1">
    <property type="nucleotide sequence ID" value="NZ_FWFO01000001.1"/>
</dbReference>
<feature type="domain" description="DUF306" evidence="1">
    <location>
        <begin position="28"/>
        <end position="124"/>
    </location>
</feature>
<evidence type="ECO:0000313" key="3">
    <source>
        <dbReference type="Proteomes" id="UP000193077"/>
    </source>
</evidence>
<dbReference type="Gene3D" id="2.40.128.270">
    <property type="match status" value="1"/>
</dbReference>
<dbReference type="InterPro" id="IPR038670">
    <property type="entry name" value="HslJ-like_sf"/>
</dbReference>
<keyword evidence="3" id="KW-1185">Reference proteome</keyword>
<dbReference type="Pfam" id="PF03724">
    <property type="entry name" value="META"/>
    <property type="match status" value="1"/>
</dbReference>
<reference evidence="2 3" key="1">
    <citation type="submission" date="2017-03" db="EMBL/GenBank/DDBJ databases">
        <authorList>
            <person name="Afonso C.L."/>
            <person name="Miller P.J."/>
            <person name="Scott M.A."/>
            <person name="Spackman E."/>
            <person name="Goraichik I."/>
            <person name="Dimitrov K.M."/>
            <person name="Suarez D.L."/>
            <person name="Swayne D.E."/>
        </authorList>
    </citation>
    <scope>NUCLEOTIDE SEQUENCE [LARGE SCALE GENOMIC DNA]</scope>
    <source>
        <strain evidence="2 3">CECT 7639</strain>
    </source>
</reference>
<evidence type="ECO:0000313" key="2">
    <source>
        <dbReference type="EMBL" id="SLN22080.1"/>
    </source>
</evidence>
<dbReference type="EMBL" id="FWFO01000001">
    <property type="protein sequence ID" value="SLN22080.1"/>
    <property type="molecule type" value="Genomic_DNA"/>
</dbReference>
<proteinExistence type="predicted"/>
<sequence length="129" mass="13911">MRTLLILPFLALLQCSSDETIAAYGAAGLSWELQSIDADRFSVPVTLTFPETGRIAGQAPCNAYRAALDAPYPWFELKAFGADTAECPHLVEEGTYFAALLSMTQSEVSGNTLILRNDAGNEMVFTAAE</sequence>
<dbReference type="Proteomes" id="UP000193077">
    <property type="component" value="Unassembled WGS sequence"/>
</dbReference>
<protein>
    <submittedName>
        <fullName evidence="2">META domain protein</fullName>
    </submittedName>
</protein>
<accession>A0A1Y5RT37</accession>
<gene>
    <name evidence="2" type="ORF">TRL7639_00636</name>
</gene>
<dbReference type="AlphaFoldDB" id="A0A1Y5RT37"/>
<dbReference type="OrthoDB" id="7777568at2"/>
<dbReference type="InterPro" id="IPR005184">
    <property type="entry name" value="DUF306_Meta_HslJ"/>
</dbReference>
<organism evidence="2 3">
    <name type="scientific">Falsiruegeria litorea R37</name>
    <dbReference type="NCBI Taxonomy" id="1200284"/>
    <lineage>
        <taxon>Bacteria</taxon>
        <taxon>Pseudomonadati</taxon>
        <taxon>Pseudomonadota</taxon>
        <taxon>Alphaproteobacteria</taxon>
        <taxon>Rhodobacterales</taxon>
        <taxon>Roseobacteraceae</taxon>
        <taxon>Falsiruegeria</taxon>
    </lineage>
</organism>